<organism evidence="6 7">
    <name type="scientific">Bombardia bombarda</name>
    <dbReference type="NCBI Taxonomy" id="252184"/>
    <lineage>
        <taxon>Eukaryota</taxon>
        <taxon>Fungi</taxon>
        <taxon>Dikarya</taxon>
        <taxon>Ascomycota</taxon>
        <taxon>Pezizomycotina</taxon>
        <taxon>Sordariomycetes</taxon>
        <taxon>Sordariomycetidae</taxon>
        <taxon>Sordariales</taxon>
        <taxon>Lasiosphaeriaceae</taxon>
        <taxon>Bombardia</taxon>
    </lineage>
</organism>
<evidence type="ECO:0000256" key="1">
    <source>
        <dbReference type="ARBA" id="ARBA00022723"/>
    </source>
</evidence>
<keyword evidence="3" id="KW-0862">Zinc</keyword>
<evidence type="ECO:0000256" key="2">
    <source>
        <dbReference type="ARBA" id="ARBA00022771"/>
    </source>
</evidence>
<dbReference type="Pfam" id="PF14737">
    <property type="entry name" value="DUF4470"/>
    <property type="match status" value="1"/>
</dbReference>
<dbReference type="GO" id="GO:0005634">
    <property type="term" value="C:nucleus"/>
    <property type="evidence" value="ECO:0007669"/>
    <property type="project" value="TreeGrafter"/>
</dbReference>
<evidence type="ECO:0000256" key="3">
    <source>
        <dbReference type="ARBA" id="ARBA00022833"/>
    </source>
</evidence>
<proteinExistence type="predicted"/>
<dbReference type="AlphaFoldDB" id="A0AA39WLT7"/>
<evidence type="ECO:0000313" key="7">
    <source>
        <dbReference type="Proteomes" id="UP001174934"/>
    </source>
</evidence>
<dbReference type="Gene3D" id="6.10.140.2220">
    <property type="match status" value="1"/>
</dbReference>
<evidence type="ECO:0000259" key="5">
    <source>
        <dbReference type="PROSITE" id="PS50865"/>
    </source>
</evidence>
<keyword evidence="7" id="KW-1185">Reference proteome</keyword>
<evidence type="ECO:0000256" key="4">
    <source>
        <dbReference type="PROSITE-ProRule" id="PRU00134"/>
    </source>
</evidence>
<dbReference type="PANTHER" id="PTHR10237">
    <property type="entry name" value="DEFORMED EPIDERMAL AUTOREGULATORY FACTOR 1 HOMOLOG SUPPRESSIN"/>
    <property type="match status" value="1"/>
</dbReference>
<dbReference type="GO" id="GO:0000981">
    <property type="term" value="F:DNA-binding transcription factor activity, RNA polymerase II-specific"/>
    <property type="evidence" value="ECO:0007669"/>
    <property type="project" value="TreeGrafter"/>
</dbReference>
<keyword evidence="2 4" id="KW-0863">Zinc-finger</keyword>
<accession>A0AA39WLT7</accession>
<dbReference type="PROSITE" id="PS01360">
    <property type="entry name" value="ZF_MYND_1"/>
    <property type="match status" value="1"/>
</dbReference>
<dbReference type="PANTHER" id="PTHR10237:SF15">
    <property type="entry name" value="LD37257P"/>
    <property type="match status" value="1"/>
</dbReference>
<protein>
    <recommendedName>
        <fullName evidence="5">MYND-type domain-containing protein</fullName>
    </recommendedName>
</protein>
<reference evidence="6" key="1">
    <citation type="submission" date="2023-06" db="EMBL/GenBank/DDBJ databases">
        <title>Genome-scale phylogeny and comparative genomics of the fungal order Sordariales.</title>
        <authorList>
            <consortium name="Lawrence Berkeley National Laboratory"/>
            <person name="Hensen N."/>
            <person name="Bonometti L."/>
            <person name="Westerberg I."/>
            <person name="Brannstrom I.O."/>
            <person name="Guillou S."/>
            <person name="Cros-Aarteil S."/>
            <person name="Calhoun S."/>
            <person name="Haridas S."/>
            <person name="Kuo A."/>
            <person name="Mondo S."/>
            <person name="Pangilinan J."/>
            <person name="Riley R."/>
            <person name="LaButti K."/>
            <person name="Andreopoulos B."/>
            <person name="Lipzen A."/>
            <person name="Chen C."/>
            <person name="Yanf M."/>
            <person name="Daum C."/>
            <person name="Ng V."/>
            <person name="Clum A."/>
            <person name="Steindorff A."/>
            <person name="Ohm R."/>
            <person name="Martin F."/>
            <person name="Silar P."/>
            <person name="Natvig D."/>
            <person name="Lalanne C."/>
            <person name="Gautier V."/>
            <person name="Ament-velasquez S.L."/>
            <person name="Kruys A."/>
            <person name="Hutchinson M.I."/>
            <person name="Powell A.J."/>
            <person name="Barry K."/>
            <person name="Miller A.N."/>
            <person name="Grigoriev I.V."/>
            <person name="Debuchy R."/>
            <person name="Gladieux P."/>
            <person name="Thoren M.H."/>
            <person name="Johannesson H."/>
        </authorList>
    </citation>
    <scope>NUCLEOTIDE SEQUENCE</scope>
    <source>
        <strain evidence="6">SMH3391-2</strain>
    </source>
</reference>
<dbReference type="InterPro" id="IPR024119">
    <property type="entry name" value="TF_DEAF-1"/>
</dbReference>
<sequence length="1216" mass="135222">MLTPTYAHLLTHFYPVGNTPAVCLTQALPPEETAAILLLGCGDVRHVLFTAHSDSSSSIARNILLLSLIIDDTDGERNQENWDIYYSLYLTKASRDRLQAQAKKLHTLTASLDSWRESKYGRHIKFCDQGSLDRAAEIWKYYTREDLEKDVQEKIITAINRRNKMLGGDGITVGLSLARSAQPAGLMEVMELSQFSGNFWTHGTKDTDPKSLSQAAYGNPMLTSPESAQKLHYGTHPLHGFHLTTAYAPLTSGSPLFQQPAQSENTKSTIPDVAKAARAEFCAWSDSFRRQFLSSMITIRVFVGDAIAFSHVLTARRTTGDNGETNWYRSRDTMDLIELNKDEYRTEAASPAPLSFNVIDTSNLVDHVGALNLLVAVSPLLDEQTVSSAIYTEVLVKQGSSHENLIDSLLCGHLPTISVLLGLFPVDYWTNTSSTTAAYEAVMDAVLQEKGDGSGQSFIRITWKQQLATQINGLQSSQSNKHILRFDECGLAGVLYRLYLSLFSSHEDMSKLTSKLRIKTTADAKILKFPPVMYHRPGFVMFLHRVKAVVTVDWHKVMDVLLQHIKTDTTLLLGQNHWQELYLWMHLLGLHSVGIPKTPCNTTPAEPPSIQTGDLRDWSDMPSSVCVTIVVPRVKLGALTDGDPTRVGTLSLHCSVKEALSSARPWQNNFASIQIVFGELSNSGHRHTNGYRLRVVEDPMGWQGGAPLIVSFRAPSWMLLQAPVTTMVAFGVQVNPVTIHMFPRLGLRLEIFETALTDLDHVYISRDLPNQTGFMVLPGSHEKSSACVDENKASQSNFDIAIIADVDTTMGVMSSLTARLDAFSSNLRSALQSGATVKVASVPSLPRNMNFTITIGKLSPVHVQFPVPVMESKLKTRIARKSCFIELVMPVAKDIAKMHTDSFTYPNATAPIPIVWNLPYLNLTALPIIQIPTSHAAEKLNWITPHAGMMFSARERRLREDKSLPRSGEEDCRANFKESLFSLFAIFTGVQGDRRHHIFGLHDAKNGGIHILLFLSNLRLDLANRTVVIEGAVLPLYHQLMPKIRPLLSALAETGFVTMKVDSDEMKLWKHVLPAYVERCRTWAHKDSCEYVSRGFVAPLSVENGEEALCRCGNGVFPEKFTVDVPHWQTAARYSTPVAISPAFSSSLTETVCHDDMKKRIDCWPDRISKCWPCGAKEAKKGGRLLRCSRCQKTQYCSLECQKTDWPSHKRACGSA</sequence>
<dbReference type="InterPro" id="IPR027974">
    <property type="entry name" value="DUF4470"/>
</dbReference>
<dbReference type="SUPFAM" id="SSF144232">
    <property type="entry name" value="HIT/MYND zinc finger-like"/>
    <property type="match status" value="1"/>
</dbReference>
<dbReference type="Pfam" id="PF01753">
    <property type="entry name" value="zf-MYND"/>
    <property type="match status" value="1"/>
</dbReference>
<dbReference type="PROSITE" id="PS50865">
    <property type="entry name" value="ZF_MYND_2"/>
    <property type="match status" value="1"/>
</dbReference>
<dbReference type="Proteomes" id="UP001174934">
    <property type="component" value="Unassembled WGS sequence"/>
</dbReference>
<gene>
    <name evidence="6" type="ORF">B0T17DRAFT_495888</name>
</gene>
<name>A0AA39WLT7_9PEZI</name>
<comment type="caution">
    <text evidence="6">The sequence shown here is derived from an EMBL/GenBank/DDBJ whole genome shotgun (WGS) entry which is preliminary data.</text>
</comment>
<keyword evidence="1" id="KW-0479">Metal-binding</keyword>
<dbReference type="GO" id="GO:0008270">
    <property type="term" value="F:zinc ion binding"/>
    <property type="evidence" value="ECO:0007669"/>
    <property type="project" value="UniProtKB-KW"/>
</dbReference>
<evidence type="ECO:0000313" key="6">
    <source>
        <dbReference type="EMBL" id="KAK0617770.1"/>
    </source>
</evidence>
<dbReference type="EMBL" id="JAULSR010000005">
    <property type="protein sequence ID" value="KAK0617770.1"/>
    <property type="molecule type" value="Genomic_DNA"/>
</dbReference>
<dbReference type="InterPro" id="IPR002893">
    <property type="entry name" value="Znf_MYND"/>
</dbReference>
<feature type="domain" description="MYND-type" evidence="5">
    <location>
        <begin position="1171"/>
        <end position="1213"/>
    </location>
</feature>